<evidence type="ECO:0000313" key="3">
    <source>
        <dbReference type="EMBL" id="MBB4688401.1"/>
    </source>
</evidence>
<dbReference type="SMART" id="SM00530">
    <property type="entry name" value="HTH_XRE"/>
    <property type="match status" value="1"/>
</dbReference>
<name>A0A840IZW2_9PSEU</name>
<feature type="domain" description="HTH cro/C1-type" evidence="2">
    <location>
        <begin position="10"/>
        <end position="86"/>
    </location>
</feature>
<evidence type="ECO:0000259" key="2">
    <source>
        <dbReference type="SMART" id="SM00530"/>
    </source>
</evidence>
<dbReference type="PANTHER" id="PTHR35010:SF2">
    <property type="entry name" value="BLL4672 PROTEIN"/>
    <property type="match status" value="1"/>
</dbReference>
<keyword evidence="4" id="KW-1185">Reference proteome</keyword>
<feature type="region of interest" description="Disordered" evidence="1">
    <location>
        <begin position="286"/>
        <end position="310"/>
    </location>
</feature>
<dbReference type="SUPFAM" id="SSF47413">
    <property type="entry name" value="lambda repressor-like DNA-binding domains"/>
    <property type="match status" value="1"/>
</dbReference>
<dbReference type="Proteomes" id="UP000581769">
    <property type="component" value="Unassembled WGS sequence"/>
</dbReference>
<reference evidence="3 4" key="1">
    <citation type="submission" date="2020-08" db="EMBL/GenBank/DDBJ databases">
        <title>Sequencing the genomes of 1000 actinobacteria strains.</title>
        <authorList>
            <person name="Klenk H.-P."/>
        </authorList>
    </citation>
    <scope>NUCLEOTIDE SEQUENCE [LARGE SCALE GENOMIC DNA]</scope>
    <source>
        <strain evidence="3 4">DSM 45859</strain>
    </source>
</reference>
<dbReference type="Gene3D" id="3.30.450.180">
    <property type="match status" value="1"/>
</dbReference>
<dbReference type="Gene3D" id="1.10.260.40">
    <property type="entry name" value="lambda repressor-like DNA-binding domains"/>
    <property type="match status" value="1"/>
</dbReference>
<dbReference type="CDD" id="cd00093">
    <property type="entry name" value="HTH_XRE"/>
    <property type="match status" value="1"/>
</dbReference>
<protein>
    <submittedName>
        <fullName evidence="3">Transcriptional regulator with XRE-family HTH domain</fullName>
    </submittedName>
</protein>
<dbReference type="InterPro" id="IPR010982">
    <property type="entry name" value="Lambda_DNA-bd_dom_sf"/>
</dbReference>
<evidence type="ECO:0000313" key="4">
    <source>
        <dbReference type="Proteomes" id="UP000581769"/>
    </source>
</evidence>
<gene>
    <name evidence="3" type="ORF">BJY18_005886</name>
</gene>
<dbReference type="Pfam" id="PF13560">
    <property type="entry name" value="HTH_31"/>
    <property type="match status" value="1"/>
</dbReference>
<comment type="caution">
    <text evidence="3">The sequence shown here is derived from an EMBL/GenBank/DDBJ whole genome shotgun (WGS) entry which is preliminary data.</text>
</comment>
<evidence type="ECO:0000256" key="1">
    <source>
        <dbReference type="SAM" id="MobiDB-lite"/>
    </source>
</evidence>
<dbReference type="InterPro" id="IPR001387">
    <property type="entry name" value="Cro/C1-type_HTH"/>
</dbReference>
<accession>A0A840IZW2</accession>
<dbReference type="AlphaFoldDB" id="A0A840IZW2"/>
<dbReference type="GO" id="GO:0003677">
    <property type="term" value="F:DNA binding"/>
    <property type="evidence" value="ECO:0007669"/>
    <property type="project" value="InterPro"/>
</dbReference>
<organism evidence="3 4">
    <name type="scientific">Amycolatopsis jiangsuensis</name>
    <dbReference type="NCBI Taxonomy" id="1181879"/>
    <lineage>
        <taxon>Bacteria</taxon>
        <taxon>Bacillati</taxon>
        <taxon>Actinomycetota</taxon>
        <taxon>Actinomycetes</taxon>
        <taxon>Pseudonocardiales</taxon>
        <taxon>Pseudonocardiaceae</taxon>
        <taxon>Amycolatopsis</taxon>
    </lineage>
</organism>
<proteinExistence type="predicted"/>
<dbReference type="EMBL" id="JACHMG010000001">
    <property type="protein sequence ID" value="MBB4688401.1"/>
    <property type="molecule type" value="Genomic_DNA"/>
</dbReference>
<dbReference type="InterPro" id="IPR041413">
    <property type="entry name" value="MLTR_LBD"/>
</dbReference>
<sequence length="310" mass="34421">MDQQPGNRGEIRDFLASRRARITPAQVGLPTSARRRVAGLRREEVAVLAGVSTEWYTRLEKGHIGGVSEDVLDAVARALRLDDDERTYLFDLARSSRSASRRPSRRRDVEVPPRVQWLLDSMTMSSAFVRNGRTDVVAGNSLARALYAPMFDSATVDRRGRPNVARYIFLDPGARDFFVDWDAAGNATAALLRAEAARESRDRALRELIGELCTLSPEFREQWAAHDVLLRHDGIKRLRHPEVGHLELTFQSLDLPLSGRAVHDLITYTAEPGTASEDRLKLLASWAATPSRTAEPGTRGPDPAGHAELP</sequence>
<dbReference type="RefSeq" id="WP_184783097.1">
    <property type="nucleotide sequence ID" value="NZ_JACHMG010000001.1"/>
</dbReference>
<dbReference type="Pfam" id="PF17765">
    <property type="entry name" value="MLTR_LBD"/>
    <property type="match status" value="1"/>
</dbReference>
<dbReference type="PANTHER" id="PTHR35010">
    <property type="entry name" value="BLL4672 PROTEIN-RELATED"/>
    <property type="match status" value="1"/>
</dbReference>